<evidence type="ECO:0000259" key="2">
    <source>
        <dbReference type="Pfam" id="PF08044"/>
    </source>
</evidence>
<organism evidence="3 4">
    <name type="scientific">Corynebacterium nuruki</name>
    <dbReference type="NCBI Taxonomy" id="1032851"/>
    <lineage>
        <taxon>Bacteria</taxon>
        <taxon>Bacillati</taxon>
        <taxon>Actinomycetota</taxon>
        <taxon>Actinomycetes</taxon>
        <taxon>Mycobacteriales</taxon>
        <taxon>Corynebacteriaceae</taxon>
        <taxon>Corynebacterium</taxon>
    </lineage>
</organism>
<name>A0A3D4SW22_9CORY</name>
<dbReference type="EMBL" id="DQID01000034">
    <property type="protein sequence ID" value="HCT13466.1"/>
    <property type="molecule type" value="Genomic_DNA"/>
</dbReference>
<accession>A0A3D4SW22</accession>
<dbReference type="AlphaFoldDB" id="A0A3D4SW22"/>
<feature type="non-terminal residue" evidence="3">
    <location>
        <position position="156"/>
    </location>
</feature>
<reference evidence="3 4" key="1">
    <citation type="journal article" date="2018" name="Nat. Biotechnol.">
        <title>A standardized bacterial taxonomy based on genome phylogeny substantially revises the tree of life.</title>
        <authorList>
            <person name="Parks D.H."/>
            <person name="Chuvochina M."/>
            <person name="Waite D.W."/>
            <person name="Rinke C."/>
            <person name="Skarshewski A."/>
            <person name="Chaumeil P.A."/>
            <person name="Hugenholtz P."/>
        </authorList>
    </citation>
    <scope>NUCLEOTIDE SEQUENCE [LARGE SCALE GENOMIC DNA]</scope>
    <source>
        <strain evidence="3">UBA11247</strain>
    </source>
</reference>
<feature type="compositionally biased region" description="Pro residues" evidence="1">
    <location>
        <begin position="77"/>
        <end position="89"/>
    </location>
</feature>
<comment type="caution">
    <text evidence="3">The sequence shown here is derived from an EMBL/GenBank/DDBJ whole genome shotgun (WGS) entry which is preliminary data.</text>
</comment>
<dbReference type="STRING" id="863239.GCA_000213935_01870"/>
<dbReference type="InterPro" id="IPR012551">
    <property type="entry name" value="DUF1707_SHOCT-like"/>
</dbReference>
<sequence>MDPLPDRISDDRRRSLNDALTLAVGQGRIDLTEFSELTDAVWSTTDPARFGRLEQLVAGQTGHRDPETLAAKAAPVTPRPTVPGPPTPQSPGHSQTLWFGDLDRRGDMQIAAHENLLLIFGDVDLDLRDASLSAAVTELHVTAVFGDVRIKIGRAS</sequence>
<protein>
    <recommendedName>
        <fullName evidence="2">DUF1707 domain-containing protein</fullName>
    </recommendedName>
</protein>
<evidence type="ECO:0000313" key="4">
    <source>
        <dbReference type="Proteomes" id="UP000261739"/>
    </source>
</evidence>
<evidence type="ECO:0000256" key="1">
    <source>
        <dbReference type="SAM" id="MobiDB-lite"/>
    </source>
</evidence>
<evidence type="ECO:0000313" key="3">
    <source>
        <dbReference type="EMBL" id="HCT13466.1"/>
    </source>
</evidence>
<proteinExistence type="predicted"/>
<dbReference type="Proteomes" id="UP000261739">
    <property type="component" value="Unassembled WGS sequence"/>
</dbReference>
<dbReference type="Pfam" id="PF08044">
    <property type="entry name" value="DUF1707"/>
    <property type="match status" value="1"/>
</dbReference>
<feature type="region of interest" description="Disordered" evidence="1">
    <location>
        <begin position="59"/>
        <end position="95"/>
    </location>
</feature>
<gene>
    <name evidence="3" type="ORF">DIW82_01365</name>
</gene>
<feature type="domain" description="DUF1707" evidence="2">
    <location>
        <begin position="7"/>
        <end position="46"/>
    </location>
</feature>